<dbReference type="InterPro" id="IPR006311">
    <property type="entry name" value="TAT_signal"/>
</dbReference>
<dbReference type="Proteomes" id="UP000501600">
    <property type="component" value="Chromosome"/>
</dbReference>
<reference evidence="1 2" key="1">
    <citation type="submission" date="2020-04" db="EMBL/GenBank/DDBJ databases">
        <title>Genome sequence for Sphingorhabdus sp. strain M1.</title>
        <authorList>
            <person name="Park S.-J."/>
        </authorList>
    </citation>
    <scope>NUCLEOTIDE SEQUENCE [LARGE SCALE GENOMIC DNA]</scope>
    <source>
        <strain evidence="1 2">JK6</strain>
    </source>
</reference>
<dbReference type="EMBL" id="CP051217">
    <property type="protein sequence ID" value="QJB68980.1"/>
    <property type="molecule type" value="Genomic_DNA"/>
</dbReference>
<accession>A0A6H2DKR4</accession>
<keyword evidence="2" id="KW-1185">Reference proteome</keyword>
<dbReference type="RefSeq" id="WP_168818822.1">
    <property type="nucleotide sequence ID" value="NZ_CP051217.1"/>
</dbReference>
<dbReference type="PROSITE" id="PS51318">
    <property type="entry name" value="TAT"/>
    <property type="match status" value="1"/>
</dbReference>
<gene>
    <name evidence="1" type="ORF">HF685_06550</name>
</gene>
<evidence type="ECO:0000313" key="1">
    <source>
        <dbReference type="EMBL" id="QJB68980.1"/>
    </source>
</evidence>
<dbReference type="Pfam" id="PF13852">
    <property type="entry name" value="DUF4197"/>
    <property type="match status" value="1"/>
</dbReference>
<dbReference type="KEGG" id="phao:HF685_06550"/>
<name>A0A6H2DKR4_9SPHN</name>
<proteinExistence type="predicted"/>
<protein>
    <submittedName>
        <fullName evidence="1">DUF4197 domain-containing protein</fullName>
    </submittedName>
</protein>
<evidence type="ECO:0000313" key="2">
    <source>
        <dbReference type="Proteomes" id="UP000501600"/>
    </source>
</evidence>
<sequence>MHHIDRRSFLVTGAAASLLALPGCASLPGLSLTEAIKRLLTISSQNAFAELLQPNGFFDSQVARLTVPDSLGGSRVTSIASALLRSKPIQDRLLKQVNRAAEKGAELAAPIVADTIRNMSIADAAAIISGGPRAATRLLQGQLGNTLVDRMLPGVGNGLKLFDNEIINLVLSQASGVDFSSISNDITNKANDAIFRSIGAQEEAIRANPRATNDPLLIAVFGLTK</sequence>
<dbReference type="AlphaFoldDB" id="A0A6H2DKR4"/>
<dbReference type="InterPro" id="IPR025245">
    <property type="entry name" value="DUF4197"/>
</dbReference>
<organism evidence="1 2">
    <name type="scientific">Parasphingorhabdus halotolerans</name>
    <dbReference type="NCBI Taxonomy" id="2725558"/>
    <lineage>
        <taxon>Bacteria</taxon>
        <taxon>Pseudomonadati</taxon>
        <taxon>Pseudomonadota</taxon>
        <taxon>Alphaproteobacteria</taxon>
        <taxon>Sphingomonadales</taxon>
        <taxon>Sphingomonadaceae</taxon>
        <taxon>Parasphingorhabdus</taxon>
    </lineage>
</organism>